<comment type="caution">
    <text evidence="2">The sequence shown here is derived from an EMBL/GenBank/DDBJ whole genome shotgun (WGS) entry which is preliminary data.</text>
</comment>
<protein>
    <recommendedName>
        <fullName evidence="1">DUF676 domain-containing protein</fullName>
    </recommendedName>
</protein>
<sequence length="198" mass="21754">MAPYLSKLELFISICGPHLGQLYSKNGLMEMGVGFLKLMSVKGGSLHQLALSDSGSNTRASWLYKLATSAPEGPGSLQLFRNVVLVASAQDRYVPLHSARLASCEAAQHDGNRQRREVFAEMLQASTQGFGAPQTSQLLRVDVDFPPQGTHSSFFNNLLGRTAHIAPIEDVDFARCLVWGVIRRYKLIRPDVVGTWLP</sequence>
<dbReference type="EMBL" id="MU069491">
    <property type="protein sequence ID" value="KAF5841235.1"/>
    <property type="molecule type" value="Genomic_DNA"/>
</dbReference>
<reference evidence="2" key="1">
    <citation type="submission" date="2017-08" db="EMBL/GenBank/DDBJ databases">
        <authorList>
            <person name="Polle J.E."/>
            <person name="Barry K."/>
            <person name="Cushman J."/>
            <person name="Schmutz J."/>
            <person name="Tran D."/>
            <person name="Hathwaick L.T."/>
            <person name="Yim W.C."/>
            <person name="Jenkins J."/>
            <person name="Mckie-Krisberg Z.M."/>
            <person name="Prochnik S."/>
            <person name="Lindquist E."/>
            <person name="Dockter R.B."/>
            <person name="Adam C."/>
            <person name="Molina H."/>
            <person name="Bunkerborg J."/>
            <person name="Jin E."/>
            <person name="Buchheim M."/>
            <person name="Magnuson J."/>
        </authorList>
    </citation>
    <scope>NUCLEOTIDE SEQUENCE</scope>
    <source>
        <strain evidence="2">CCAP 19/18</strain>
    </source>
</reference>
<dbReference type="InterPro" id="IPR007751">
    <property type="entry name" value="DUF676_lipase-like"/>
</dbReference>
<gene>
    <name evidence="2" type="ORF">DUNSADRAFT_13880</name>
</gene>
<feature type="domain" description="DUF676" evidence="1">
    <location>
        <begin position="9"/>
        <end position="98"/>
    </location>
</feature>
<organism evidence="2 3">
    <name type="scientific">Dunaliella salina</name>
    <name type="common">Green alga</name>
    <name type="synonym">Protococcus salinus</name>
    <dbReference type="NCBI Taxonomy" id="3046"/>
    <lineage>
        <taxon>Eukaryota</taxon>
        <taxon>Viridiplantae</taxon>
        <taxon>Chlorophyta</taxon>
        <taxon>core chlorophytes</taxon>
        <taxon>Chlorophyceae</taxon>
        <taxon>CS clade</taxon>
        <taxon>Chlamydomonadales</taxon>
        <taxon>Dunaliellaceae</taxon>
        <taxon>Dunaliella</taxon>
    </lineage>
</organism>
<dbReference type="PANTHER" id="PTHR12482">
    <property type="entry name" value="LIPASE ROG1-RELATED-RELATED"/>
    <property type="match status" value="1"/>
</dbReference>
<dbReference type="Pfam" id="PF05057">
    <property type="entry name" value="DUF676"/>
    <property type="match status" value="1"/>
</dbReference>
<proteinExistence type="predicted"/>
<accession>A0ABQ7H2Z4</accession>
<evidence type="ECO:0000313" key="2">
    <source>
        <dbReference type="EMBL" id="KAF5841235.1"/>
    </source>
</evidence>
<name>A0ABQ7H2Z4_DUNSA</name>
<evidence type="ECO:0000313" key="3">
    <source>
        <dbReference type="Proteomes" id="UP000815325"/>
    </source>
</evidence>
<keyword evidence="3" id="KW-1185">Reference proteome</keyword>
<dbReference type="PANTHER" id="PTHR12482:SF5">
    <property type="entry name" value="DUF676 DOMAIN-CONTAINING PROTEIN"/>
    <property type="match status" value="1"/>
</dbReference>
<evidence type="ECO:0000259" key="1">
    <source>
        <dbReference type="Pfam" id="PF05057"/>
    </source>
</evidence>
<dbReference type="InterPro" id="IPR044294">
    <property type="entry name" value="Lipase-like"/>
</dbReference>
<dbReference type="Proteomes" id="UP000815325">
    <property type="component" value="Unassembled WGS sequence"/>
</dbReference>